<dbReference type="Proteomes" id="UP000564644">
    <property type="component" value="Unassembled WGS sequence"/>
</dbReference>
<evidence type="ECO:0000259" key="1">
    <source>
        <dbReference type="Pfam" id="PF08241"/>
    </source>
</evidence>
<dbReference type="GO" id="GO:0032259">
    <property type="term" value="P:methylation"/>
    <property type="evidence" value="ECO:0007669"/>
    <property type="project" value="UniProtKB-KW"/>
</dbReference>
<dbReference type="InterPro" id="IPR029063">
    <property type="entry name" value="SAM-dependent_MTases_sf"/>
</dbReference>
<dbReference type="RefSeq" id="WP_185132863.1">
    <property type="nucleotide sequence ID" value="NZ_JACJVO010000045.1"/>
</dbReference>
<dbReference type="AlphaFoldDB" id="A0A7X0SS95"/>
<gene>
    <name evidence="2" type="ORF">H7C18_30280</name>
</gene>
<keyword evidence="2" id="KW-0489">Methyltransferase</keyword>
<evidence type="ECO:0000313" key="2">
    <source>
        <dbReference type="EMBL" id="MBB6735208.1"/>
    </source>
</evidence>
<sequence length="267" mass="29957">MNHYRDANRLNWNDRTAVHAKSAFYGMDDFLAGKNSLSELELSEVGDVSGRSLLHLQCHFGMDSLSWARLGARVTGVDFSDRAIGLAESLNERLGLGARFLCSDLYNAREALQGELFDIVYTSYGVLCWLPDLTRWAELIGASLKPGGTFYMAEMHPITFMYEAADGRLALGDSYFDKEAHCYQSATTYTGDGEELAHPVSYQWQHTLGEIVSALAGAGLTLEFLHEFPFAVYHQFPGLMVQDDRGRWRMKDGDRMPLLFSVKATKR</sequence>
<dbReference type="Gene3D" id="3.40.50.150">
    <property type="entry name" value="Vaccinia Virus protein VP39"/>
    <property type="match status" value="1"/>
</dbReference>
<proteinExistence type="predicted"/>
<dbReference type="SUPFAM" id="SSF53335">
    <property type="entry name" value="S-adenosyl-L-methionine-dependent methyltransferases"/>
    <property type="match status" value="1"/>
</dbReference>
<accession>A0A7X0SS95</accession>
<keyword evidence="2" id="KW-0808">Transferase</keyword>
<dbReference type="EMBL" id="JACJVO010000045">
    <property type="protein sequence ID" value="MBB6735208.1"/>
    <property type="molecule type" value="Genomic_DNA"/>
</dbReference>
<dbReference type="CDD" id="cd02440">
    <property type="entry name" value="AdoMet_MTases"/>
    <property type="match status" value="1"/>
</dbReference>
<name>A0A7X0SS95_9BACL</name>
<dbReference type="InterPro" id="IPR013216">
    <property type="entry name" value="Methyltransf_11"/>
</dbReference>
<dbReference type="GO" id="GO:0008757">
    <property type="term" value="F:S-adenosylmethionine-dependent methyltransferase activity"/>
    <property type="evidence" value="ECO:0007669"/>
    <property type="project" value="InterPro"/>
</dbReference>
<keyword evidence="3" id="KW-1185">Reference proteome</keyword>
<dbReference type="Pfam" id="PF08241">
    <property type="entry name" value="Methyltransf_11"/>
    <property type="match status" value="1"/>
</dbReference>
<protein>
    <submittedName>
        <fullName evidence="2">Class I SAM-dependent methyltransferase</fullName>
    </submittedName>
</protein>
<feature type="domain" description="Methyltransferase type 11" evidence="1">
    <location>
        <begin position="55"/>
        <end position="151"/>
    </location>
</feature>
<comment type="caution">
    <text evidence="2">The sequence shown here is derived from an EMBL/GenBank/DDBJ whole genome shotgun (WGS) entry which is preliminary data.</text>
</comment>
<organism evidence="2 3">
    <name type="scientific">Cohnella zeiphila</name>
    <dbReference type="NCBI Taxonomy" id="2761120"/>
    <lineage>
        <taxon>Bacteria</taxon>
        <taxon>Bacillati</taxon>
        <taxon>Bacillota</taxon>
        <taxon>Bacilli</taxon>
        <taxon>Bacillales</taxon>
        <taxon>Paenibacillaceae</taxon>
        <taxon>Cohnella</taxon>
    </lineage>
</organism>
<reference evidence="2 3" key="1">
    <citation type="submission" date="2020-08" db="EMBL/GenBank/DDBJ databases">
        <title>Cohnella phylogeny.</title>
        <authorList>
            <person name="Dunlap C."/>
        </authorList>
    </citation>
    <scope>NUCLEOTIDE SEQUENCE [LARGE SCALE GENOMIC DNA]</scope>
    <source>
        <strain evidence="2 3">CBP 2801</strain>
    </source>
</reference>
<evidence type="ECO:0000313" key="3">
    <source>
        <dbReference type="Proteomes" id="UP000564644"/>
    </source>
</evidence>